<feature type="domain" description="PAC" evidence="9">
    <location>
        <begin position="507"/>
        <end position="559"/>
    </location>
</feature>
<evidence type="ECO:0000259" key="7">
    <source>
        <dbReference type="PROSITE" id="PS50109"/>
    </source>
</evidence>
<dbReference type="EC" id="2.7.13.3" evidence="2"/>
<dbReference type="RefSeq" id="WP_157582639.1">
    <property type="nucleotide sequence ID" value="NZ_WPIN01000001.1"/>
</dbReference>
<dbReference type="InterPro" id="IPR013655">
    <property type="entry name" value="PAS_fold_3"/>
</dbReference>
<evidence type="ECO:0000256" key="1">
    <source>
        <dbReference type="ARBA" id="ARBA00000085"/>
    </source>
</evidence>
<dbReference type="InterPro" id="IPR000014">
    <property type="entry name" value="PAS"/>
</dbReference>
<dbReference type="PROSITE" id="PS50109">
    <property type="entry name" value="HIS_KIN"/>
    <property type="match status" value="1"/>
</dbReference>
<comment type="catalytic activity">
    <reaction evidence="1">
        <text>ATP + protein L-histidine = ADP + protein N-phospho-L-histidine.</text>
        <dbReference type="EC" id="2.7.13.3"/>
    </reaction>
</comment>
<protein>
    <recommendedName>
        <fullName evidence="2">histidine kinase</fullName>
        <ecNumber evidence="2">2.7.13.3</ecNumber>
    </recommendedName>
</protein>
<accession>A0A7K1S3X9</accession>
<dbReference type="Proteomes" id="UP000436006">
    <property type="component" value="Unassembled WGS sequence"/>
</dbReference>
<dbReference type="InterPro" id="IPR003661">
    <property type="entry name" value="HisK_dim/P_dom"/>
</dbReference>
<keyword evidence="4" id="KW-0808">Transferase</keyword>
<dbReference type="AlphaFoldDB" id="A0A7K1S3X9"/>
<dbReference type="Gene3D" id="3.30.565.10">
    <property type="entry name" value="Histidine kinase-like ATPase, C-terminal domain"/>
    <property type="match status" value="1"/>
</dbReference>
<dbReference type="InterPro" id="IPR003594">
    <property type="entry name" value="HATPase_dom"/>
</dbReference>
<dbReference type="InterPro" id="IPR004358">
    <property type="entry name" value="Sig_transdc_His_kin-like_C"/>
</dbReference>
<feature type="coiled-coil region" evidence="6">
    <location>
        <begin position="943"/>
        <end position="998"/>
    </location>
</feature>
<dbReference type="InterPro" id="IPR000700">
    <property type="entry name" value="PAS-assoc_C"/>
</dbReference>
<dbReference type="EMBL" id="WPIN01000001">
    <property type="protein sequence ID" value="MVM28519.1"/>
    <property type="molecule type" value="Genomic_DNA"/>
</dbReference>
<dbReference type="Gene3D" id="1.10.287.130">
    <property type="match status" value="1"/>
</dbReference>
<dbReference type="PRINTS" id="PR00344">
    <property type="entry name" value="BCTRLSENSOR"/>
</dbReference>
<evidence type="ECO:0000256" key="3">
    <source>
        <dbReference type="ARBA" id="ARBA00022553"/>
    </source>
</evidence>
<dbReference type="Pfam" id="PF08447">
    <property type="entry name" value="PAS_3"/>
    <property type="match status" value="4"/>
</dbReference>
<keyword evidence="6" id="KW-0175">Coiled coil</keyword>
<feature type="domain" description="PAC" evidence="9">
    <location>
        <begin position="895"/>
        <end position="948"/>
    </location>
</feature>
<dbReference type="InterPro" id="IPR052162">
    <property type="entry name" value="Sensor_kinase/Photoreceptor"/>
</dbReference>
<dbReference type="SUPFAM" id="SSF47384">
    <property type="entry name" value="Homodimeric domain of signal transducing histidine kinase"/>
    <property type="match status" value="1"/>
</dbReference>
<feature type="domain" description="PAC" evidence="9">
    <location>
        <begin position="370"/>
        <end position="422"/>
    </location>
</feature>
<evidence type="ECO:0000313" key="11">
    <source>
        <dbReference type="Proteomes" id="UP000436006"/>
    </source>
</evidence>
<dbReference type="InterPro" id="IPR035965">
    <property type="entry name" value="PAS-like_dom_sf"/>
</dbReference>
<evidence type="ECO:0000256" key="4">
    <source>
        <dbReference type="ARBA" id="ARBA00022679"/>
    </source>
</evidence>
<gene>
    <name evidence="10" type="ORF">GO755_00645</name>
</gene>
<dbReference type="InterPro" id="IPR013656">
    <property type="entry name" value="PAS_4"/>
</dbReference>
<dbReference type="SUPFAM" id="SSF55874">
    <property type="entry name" value="ATPase domain of HSP90 chaperone/DNA topoisomerase II/histidine kinase"/>
    <property type="match status" value="1"/>
</dbReference>
<dbReference type="PROSITE" id="PS50112">
    <property type="entry name" value="PAS"/>
    <property type="match status" value="1"/>
</dbReference>
<dbReference type="CDD" id="cd00082">
    <property type="entry name" value="HisKA"/>
    <property type="match status" value="1"/>
</dbReference>
<dbReference type="NCBIfam" id="TIGR00229">
    <property type="entry name" value="sensory_box"/>
    <property type="match status" value="2"/>
</dbReference>
<comment type="caution">
    <text evidence="10">The sequence shown here is derived from an EMBL/GenBank/DDBJ whole genome shotgun (WGS) entry which is preliminary data.</text>
</comment>
<dbReference type="SMART" id="SM00387">
    <property type="entry name" value="HATPase_c"/>
    <property type="match status" value="1"/>
</dbReference>
<dbReference type="SUPFAM" id="SSF55785">
    <property type="entry name" value="PYP-like sensor domain (PAS domain)"/>
    <property type="match status" value="7"/>
</dbReference>
<dbReference type="SMART" id="SM00086">
    <property type="entry name" value="PAC"/>
    <property type="match status" value="5"/>
</dbReference>
<evidence type="ECO:0000313" key="10">
    <source>
        <dbReference type="EMBL" id="MVM28519.1"/>
    </source>
</evidence>
<sequence>MDTTATNNQYPFLKGGGEMGALTRQYNWANTSLGTPDQWPQSLRTTLSILLNSRFPMFLFWGPTHLCFYNDAYRPSLGNEGKHPQALGRPGAEVWPEIWEFIKPLIDQVLLDQGATWNEDQLLPIYRNGQMEDVYWTFSYSPVIDESGSSAGVFVTCTETTEKVKNLEQLQENKDQLTFAIDAAELGTWDLNPVTNKFRANARLKEWFGLLPEDEVELPLAINVIAHNDRQRVSDAIQRALTYDSGGYYEVEYTIVHPVTRQETIVRAKGRASFTDEQTAYRFNGTLQDITKEKKAQKLADLAIKSSGIGLFQVDLATEQIDYTPAYAAIVSGDSTKKALTRHDFVKYIHPDDRLLREAATNAGLKAGELEYKTRVIWIDGSIHSINVAGGFIYDEEGQPITFSGTVKDITEAENQRQALQKAEEQVAQVQRQSDALFRNVTNSSPTGLWLSDQTGGLTYLNKTLVDWTGIAYEDLLRGGWSNAIIEADRQRSIAAFGEAIATRTHYDVQFRLKKGDGQLVWCRAAGDPYYQEDGSYAGYAGYCVDIEELVSGREALMQSEARFRSLIEQAPVATGLLIGRKLIIELANEPMLQFWGKGHTVFGKAFAEVLPELEDQPFIKILDEVYTTGKPYQATADRCELVINGQPRTFYFNFTYQPVFDEEGQVYAILNMAVDVTEQVLARQAIEESERFSRTVFYNSPVAKLVYIGQDMVLREANEKMLEIFGRDASIIGRPIMETIPELKRTQLLDKYRQVLANGETYVAWAERIELIRNGESYWGFYDYAFKPLFGKDENVYGVICTTIDVTPQVIAHQKLEEAEAGLRGAIELAQLGTWSIDVATDQLTYSDRMMDWFGYDPRQQSYEQVGPILQTEDLERVARAIAWALTPESNGIYDEIYTIIHPRTGAKRILHAQGKAIFDESGKAVRLNGTAQDITIQRELQLALENEVQLRTEELETANEELAAGNEELAANNEEYAAINEELEEANLLLNRSNDNLQKFAYVASHDLQEPLRKIQQFGDLLRARQRTLSGEELMYIERMQSAANRMATLIRDLLDFSRISTQRDISTNRFVSLQEVVERVLTTLELTIAETQAEVTIEPLPTLLGNASQLDQLFQNLLSNALKFRQPILLPVIQITCHAILATELPPSVKPARAAKAYYRIDIVDNGIGFDEKYLDRIFQVFQRLHGKTEFAGTGIGLAICERVVANHGGAITASSSPNQGATFSVYLPV</sequence>
<keyword evidence="11" id="KW-1185">Reference proteome</keyword>
<name>A0A7K1S3X9_9BACT</name>
<dbReference type="Gene3D" id="3.30.450.20">
    <property type="entry name" value="PAS domain"/>
    <property type="match status" value="7"/>
</dbReference>
<feature type="coiled-coil region" evidence="6">
    <location>
        <begin position="410"/>
        <end position="440"/>
    </location>
</feature>
<evidence type="ECO:0000256" key="6">
    <source>
        <dbReference type="SAM" id="Coils"/>
    </source>
</evidence>
<dbReference type="Pfam" id="PF02518">
    <property type="entry name" value="HATPase_c"/>
    <property type="match status" value="1"/>
</dbReference>
<evidence type="ECO:0000259" key="8">
    <source>
        <dbReference type="PROSITE" id="PS50112"/>
    </source>
</evidence>
<feature type="domain" description="PAC" evidence="9">
    <location>
        <begin position="764"/>
        <end position="819"/>
    </location>
</feature>
<dbReference type="Pfam" id="PF08448">
    <property type="entry name" value="PAS_4"/>
    <property type="match status" value="2"/>
</dbReference>
<dbReference type="SMART" id="SM00388">
    <property type="entry name" value="HisKA"/>
    <property type="match status" value="1"/>
</dbReference>
<dbReference type="PROSITE" id="PS50113">
    <property type="entry name" value="PAC"/>
    <property type="match status" value="5"/>
</dbReference>
<dbReference type="Pfam" id="PF00512">
    <property type="entry name" value="HisKA"/>
    <property type="match status" value="1"/>
</dbReference>
<reference evidence="10 11" key="1">
    <citation type="submission" date="2019-12" db="EMBL/GenBank/DDBJ databases">
        <title>Spirosoma sp. HMF4905 genome sequencing and assembly.</title>
        <authorList>
            <person name="Kang H."/>
            <person name="Cha I."/>
            <person name="Kim H."/>
            <person name="Joh K."/>
        </authorList>
    </citation>
    <scope>NUCLEOTIDE SEQUENCE [LARGE SCALE GENOMIC DNA]</scope>
    <source>
        <strain evidence="10 11">HMF4905</strain>
    </source>
</reference>
<dbReference type="PANTHER" id="PTHR43304:SF1">
    <property type="entry name" value="PAC DOMAIN-CONTAINING PROTEIN"/>
    <property type="match status" value="1"/>
</dbReference>
<dbReference type="InterPro" id="IPR001610">
    <property type="entry name" value="PAC"/>
</dbReference>
<dbReference type="SMART" id="SM00091">
    <property type="entry name" value="PAS"/>
    <property type="match status" value="6"/>
</dbReference>
<feature type="domain" description="PAS" evidence="8">
    <location>
        <begin position="434"/>
        <end position="477"/>
    </location>
</feature>
<dbReference type="InterPro" id="IPR005467">
    <property type="entry name" value="His_kinase_dom"/>
</dbReference>
<evidence type="ECO:0000256" key="2">
    <source>
        <dbReference type="ARBA" id="ARBA00012438"/>
    </source>
</evidence>
<dbReference type="InterPro" id="IPR036097">
    <property type="entry name" value="HisK_dim/P_sf"/>
</dbReference>
<dbReference type="PANTHER" id="PTHR43304">
    <property type="entry name" value="PHYTOCHROME-LIKE PROTEIN CPH1"/>
    <property type="match status" value="1"/>
</dbReference>
<feature type="domain" description="PAC" evidence="9">
    <location>
        <begin position="631"/>
        <end position="689"/>
    </location>
</feature>
<keyword evidence="3" id="KW-0597">Phosphoprotein</keyword>
<proteinExistence type="predicted"/>
<evidence type="ECO:0000256" key="5">
    <source>
        <dbReference type="ARBA" id="ARBA00022777"/>
    </source>
</evidence>
<evidence type="ECO:0000259" key="9">
    <source>
        <dbReference type="PROSITE" id="PS50113"/>
    </source>
</evidence>
<dbReference type="CDD" id="cd00130">
    <property type="entry name" value="PAS"/>
    <property type="match status" value="4"/>
</dbReference>
<dbReference type="InterPro" id="IPR036890">
    <property type="entry name" value="HATPase_C_sf"/>
</dbReference>
<keyword evidence="5" id="KW-0418">Kinase</keyword>
<organism evidence="10 11">
    <name type="scientific">Spirosoma arboris</name>
    <dbReference type="NCBI Taxonomy" id="2682092"/>
    <lineage>
        <taxon>Bacteria</taxon>
        <taxon>Pseudomonadati</taxon>
        <taxon>Bacteroidota</taxon>
        <taxon>Cytophagia</taxon>
        <taxon>Cytophagales</taxon>
        <taxon>Cytophagaceae</taxon>
        <taxon>Spirosoma</taxon>
    </lineage>
</organism>
<dbReference type="GO" id="GO:0000155">
    <property type="term" value="F:phosphorelay sensor kinase activity"/>
    <property type="evidence" value="ECO:0007669"/>
    <property type="project" value="InterPro"/>
</dbReference>
<dbReference type="Gene3D" id="2.10.70.100">
    <property type="match status" value="2"/>
</dbReference>
<feature type="domain" description="Histidine kinase" evidence="7">
    <location>
        <begin position="1005"/>
        <end position="1233"/>
    </location>
</feature>